<keyword evidence="2" id="KW-1185">Reference proteome</keyword>
<name>A0A011NP78_ACCRE</name>
<accession>A0A011NP78</accession>
<reference evidence="1" key="1">
    <citation type="submission" date="2014-02" db="EMBL/GenBank/DDBJ databases">
        <title>Expanding our view of genomic diversity in Candidatus Accumulibacter clades.</title>
        <authorList>
            <person name="Skennerton C.T."/>
            <person name="Barr J.J."/>
            <person name="Slater F.R."/>
            <person name="Bond P.L."/>
            <person name="Tyson G.W."/>
        </authorList>
    </citation>
    <scope>NUCLEOTIDE SEQUENCE [LARGE SCALE GENOMIC DNA]</scope>
</reference>
<evidence type="ECO:0000313" key="1">
    <source>
        <dbReference type="EMBL" id="EXI84563.1"/>
    </source>
</evidence>
<proteinExistence type="predicted"/>
<protein>
    <submittedName>
        <fullName evidence="1">Uncharacterized protein</fullName>
    </submittedName>
</protein>
<comment type="caution">
    <text evidence="1">The sequence shown here is derived from an EMBL/GenBank/DDBJ whole genome shotgun (WGS) entry which is preliminary data.</text>
</comment>
<dbReference type="EMBL" id="JEMY01000067">
    <property type="protein sequence ID" value="EXI84563.1"/>
    <property type="molecule type" value="Genomic_DNA"/>
</dbReference>
<dbReference type="PATRIC" id="fig|1454004.3.peg.3904"/>
<sequence>MKRHDTLQDLSREHHTALKLALDARRAATSGDAERVATAAATCTRVFAAALEPRA</sequence>
<dbReference type="AlphaFoldDB" id="A0A011NP78"/>
<dbReference type="Proteomes" id="UP000022141">
    <property type="component" value="Unassembled WGS sequence"/>
</dbReference>
<organism evidence="1 2">
    <name type="scientific">Accumulibacter regalis</name>
    <dbReference type="NCBI Taxonomy" id="522306"/>
    <lineage>
        <taxon>Bacteria</taxon>
        <taxon>Pseudomonadati</taxon>
        <taxon>Pseudomonadota</taxon>
        <taxon>Betaproteobacteria</taxon>
        <taxon>Candidatus Accumulibacter</taxon>
    </lineage>
</organism>
<evidence type="ECO:0000313" key="2">
    <source>
        <dbReference type="Proteomes" id="UP000022141"/>
    </source>
</evidence>
<gene>
    <name evidence="1" type="ORF">AW11_03801</name>
</gene>